<reference evidence="2" key="2">
    <citation type="submission" date="2023-05" db="EMBL/GenBank/DDBJ databases">
        <authorList>
            <consortium name="Lawrence Berkeley National Laboratory"/>
            <person name="Steindorff A."/>
            <person name="Hensen N."/>
            <person name="Bonometti L."/>
            <person name="Westerberg I."/>
            <person name="Brannstrom I.O."/>
            <person name="Guillou S."/>
            <person name="Cros-Aarteil S."/>
            <person name="Calhoun S."/>
            <person name="Haridas S."/>
            <person name="Kuo A."/>
            <person name="Mondo S."/>
            <person name="Pangilinan J."/>
            <person name="Riley R."/>
            <person name="Labutti K."/>
            <person name="Andreopoulos B."/>
            <person name="Lipzen A."/>
            <person name="Chen C."/>
            <person name="Yanf M."/>
            <person name="Daum C."/>
            <person name="Ng V."/>
            <person name="Clum A."/>
            <person name="Ohm R."/>
            <person name="Martin F."/>
            <person name="Silar P."/>
            <person name="Natvig D."/>
            <person name="Lalanne C."/>
            <person name="Gautier V."/>
            <person name="Ament-Velasquez S.L."/>
            <person name="Kruys A."/>
            <person name="Hutchinson M.I."/>
            <person name="Powell A.J."/>
            <person name="Barry K."/>
            <person name="Miller A.N."/>
            <person name="Grigoriev I.V."/>
            <person name="Debuchy R."/>
            <person name="Gladieux P."/>
            <person name="Thoren M.H."/>
            <person name="Johannesson H."/>
        </authorList>
    </citation>
    <scope>NUCLEOTIDE SEQUENCE</scope>
    <source>
        <strain evidence="2">CBS 731.68</strain>
    </source>
</reference>
<keyword evidence="3" id="KW-1185">Reference proteome</keyword>
<dbReference type="SUPFAM" id="SSF109604">
    <property type="entry name" value="HD-domain/PDEase-like"/>
    <property type="match status" value="1"/>
</dbReference>
<dbReference type="InterPro" id="IPR006674">
    <property type="entry name" value="HD_domain"/>
</dbReference>
<gene>
    <name evidence="2" type="ORF">N657DRAFT_615304</name>
</gene>
<dbReference type="PANTHER" id="PTHR35569">
    <property type="entry name" value="CYANAMIDE HYDRATASE DDI2-RELATED"/>
    <property type="match status" value="1"/>
</dbReference>
<organism evidence="2 3">
    <name type="scientific">Parathielavia appendiculata</name>
    <dbReference type="NCBI Taxonomy" id="2587402"/>
    <lineage>
        <taxon>Eukaryota</taxon>
        <taxon>Fungi</taxon>
        <taxon>Dikarya</taxon>
        <taxon>Ascomycota</taxon>
        <taxon>Pezizomycotina</taxon>
        <taxon>Sordariomycetes</taxon>
        <taxon>Sordariomycetidae</taxon>
        <taxon>Sordariales</taxon>
        <taxon>Chaetomiaceae</taxon>
        <taxon>Parathielavia</taxon>
    </lineage>
</organism>
<dbReference type="Proteomes" id="UP001302602">
    <property type="component" value="Unassembled WGS sequence"/>
</dbReference>
<comment type="caution">
    <text evidence="2">The sequence shown here is derived from an EMBL/GenBank/DDBJ whole genome shotgun (WGS) entry which is preliminary data.</text>
</comment>
<dbReference type="NCBIfam" id="TIGR03401">
    <property type="entry name" value="cyanamide_fam"/>
    <property type="match status" value="1"/>
</dbReference>
<dbReference type="Pfam" id="PF01966">
    <property type="entry name" value="HD"/>
    <property type="match status" value="1"/>
</dbReference>
<dbReference type="AlphaFoldDB" id="A0AAN6U5S8"/>
<proteinExistence type="predicted"/>
<sequence>MSAAEDPIAEHGWTAVRVDADAIFKGKPYLYEPGPLLVKDIHFPSDDPIVAKAQAYAKDNLPVQTYNHSMRVYYFASAILQDQFPAHRAALSPATLALAALLHDIGTAPAFLTSTLLSFEFHGAITALNLLTAPPHPAPAPQAEAVCEAIIRHQDLGKEGTITFLGQLLQLATVYDNVGRWAYLVHEETRRDVNREFPRRAWGACFATTVREEVRVKPWAHSTHLGGAEEFANAVEGNLLMAEYE</sequence>
<evidence type="ECO:0000313" key="2">
    <source>
        <dbReference type="EMBL" id="KAK4126505.1"/>
    </source>
</evidence>
<accession>A0AAN6U5S8</accession>
<dbReference type="GeneID" id="87827232"/>
<dbReference type="SMART" id="SM00471">
    <property type="entry name" value="HDc"/>
    <property type="match status" value="1"/>
</dbReference>
<dbReference type="Gene3D" id="1.10.3210.10">
    <property type="entry name" value="Hypothetical protein af1432"/>
    <property type="match status" value="1"/>
</dbReference>
<dbReference type="EMBL" id="MU853225">
    <property type="protein sequence ID" value="KAK4126505.1"/>
    <property type="molecule type" value="Genomic_DNA"/>
</dbReference>
<feature type="domain" description="HD" evidence="1">
    <location>
        <begin position="65"/>
        <end position="178"/>
    </location>
</feature>
<reference evidence="2" key="1">
    <citation type="journal article" date="2023" name="Mol. Phylogenet. Evol.">
        <title>Genome-scale phylogeny and comparative genomics of the fungal order Sordariales.</title>
        <authorList>
            <person name="Hensen N."/>
            <person name="Bonometti L."/>
            <person name="Westerberg I."/>
            <person name="Brannstrom I.O."/>
            <person name="Guillou S."/>
            <person name="Cros-Aarteil S."/>
            <person name="Calhoun S."/>
            <person name="Haridas S."/>
            <person name="Kuo A."/>
            <person name="Mondo S."/>
            <person name="Pangilinan J."/>
            <person name="Riley R."/>
            <person name="LaButti K."/>
            <person name="Andreopoulos B."/>
            <person name="Lipzen A."/>
            <person name="Chen C."/>
            <person name="Yan M."/>
            <person name="Daum C."/>
            <person name="Ng V."/>
            <person name="Clum A."/>
            <person name="Steindorff A."/>
            <person name="Ohm R.A."/>
            <person name="Martin F."/>
            <person name="Silar P."/>
            <person name="Natvig D.O."/>
            <person name="Lalanne C."/>
            <person name="Gautier V."/>
            <person name="Ament-Velasquez S.L."/>
            <person name="Kruys A."/>
            <person name="Hutchinson M.I."/>
            <person name="Powell A.J."/>
            <person name="Barry K."/>
            <person name="Miller A.N."/>
            <person name="Grigoriev I.V."/>
            <person name="Debuchy R."/>
            <person name="Gladieux P."/>
            <person name="Hiltunen Thoren M."/>
            <person name="Johannesson H."/>
        </authorList>
    </citation>
    <scope>NUCLEOTIDE SEQUENCE</scope>
    <source>
        <strain evidence="2">CBS 731.68</strain>
    </source>
</reference>
<evidence type="ECO:0000259" key="1">
    <source>
        <dbReference type="PROSITE" id="PS51831"/>
    </source>
</evidence>
<dbReference type="InterPro" id="IPR003607">
    <property type="entry name" value="HD/PDEase_dom"/>
</dbReference>
<dbReference type="RefSeq" id="XP_062650276.1">
    <property type="nucleotide sequence ID" value="XM_062790462.1"/>
</dbReference>
<name>A0AAN6U5S8_9PEZI</name>
<dbReference type="PROSITE" id="PS51831">
    <property type="entry name" value="HD"/>
    <property type="match status" value="1"/>
</dbReference>
<protein>
    <submittedName>
        <fullName evidence="2">Cyanamide hydratase</fullName>
    </submittedName>
</protein>
<dbReference type="PANTHER" id="PTHR35569:SF1">
    <property type="entry name" value="CYANAMIDE HYDRATASE DDI2-RELATED"/>
    <property type="match status" value="1"/>
</dbReference>
<dbReference type="InterPro" id="IPR017771">
    <property type="entry name" value="Cyanamide_hydratase_HD"/>
</dbReference>
<evidence type="ECO:0000313" key="3">
    <source>
        <dbReference type="Proteomes" id="UP001302602"/>
    </source>
</evidence>